<proteinExistence type="predicted"/>
<feature type="non-terminal residue" evidence="2">
    <location>
        <position position="62"/>
    </location>
</feature>
<dbReference type="AlphaFoldDB" id="X0XRB2"/>
<evidence type="ECO:0000313" key="2">
    <source>
        <dbReference type="EMBL" id="GAG39188.1"/>
    </source>
</evidence>
<evidence type="ECO:0000259" key="1">
    <source>
        <dbReference type="Pfam" id="PF04492"/>
    </source>
</evidence>
<dbReference type="Gene3D" id="1.10.10.10">
    <property type="entry name" value="Winged helix-like DNA-binding domain superfamily/Winged helix DNA-binding domain"/>
    <property type="match status" value="1"/>
</dbReference>
<comment type="caution">
    <text evidence="2">The sequence shown here is derived from an EMBL/GenBank/DDBJ whole genome shotgun (WGS) entry which is preliminary data.</text>
</comment>
<dbReference type="GO" id="GO:0006260">
    <property type="term" value="P:DNA replication"/>
    <property type="evidence" value="ECO:0007669"/>
    <property type="project" value="InterPro"/>
</dbReference>
<feature type="domain" description="Bacteriophage lambda Replication protein O N-terminal" evidence="1">
    <location>
        <begin position="10"/>
        <end position="62"/>
    </location>
</feature>
<dbReference type="EMBL" id="BARS01044718">
    <property type="protein sequence ID" value="GAG39188.1"/>
    <property type="molecule type" value="Genomic_DNA"/>
</dbReference>
<sequence>MEIQGATPNKDYFKVQNDWFDALIKYRLPGTQMQCVLFIIRKTYGWQKKEAEISTGEFAETV</sequence>
<gene>
    <name evidence="2" type="ORF">S01H1_67511</name>
</gene>
<protein>
    <recommendedName>
        <fullName evidence="1">Bacteriophage lambda Replication protein O N-terminal domain-containing protein</fullName>
    </recommendedName>
</protein>
<dbReference type="Pfam" id="PF04492">
    <property type="entry name" value="Phage_rep_O"/>
    <property type="match status" value="1"/>
</dbReference>
<reference evidence="2" key="1">
    <citation type="journal article" date="2014" name="Front. Microbiol.">
        <title>High frequency of phylogenetically diverse reductive dehalogenase-homologous genes in deep subseafloor sedimentary metagenomes.</title>
        <authorList>
            <person name="Kawai M."/>
            <person name="Futagami T."/>
            <person name="Toyoda A."/>
            <person name="Takaki Y."/>
            <person name="Nishi S."/>
            <person name="Hori S."/>
            <person name="Arai W."/>
            <person name="Tsubouchi T."/>
            <person name="Morono Y."/>
            <person name="Uchiyama I."/>
            <person name="Ito T."/>
            <person name="Fujiyama A."/>
            <person name="Inagaki F."/>
            <person name="Takami H."/>
        </authorList>
    </citation>
    <scope>NUCLEOTIDE SEQUENCE</scope>
    <source>
        <strain evidence="2">Expedition CK06-06</strain>
    </source>
</reference>
<name>X0XRB2_9ZZZZ</name>
<dbReference type="InterPro" id="IPR036388">
    <property type="entry name" value="WH-like_DNA-bd_sf"/>
</dbReference>
<accession>X0XRB2</accession>
<dbReference type="InterPro" id="IPR006497">
    <property type="entry name" value="Phage_lambda_VrpO_N"/>
</dbReference>
<organism evidence="2">
    <name type="scientific">marine sediment metagenome</name>
    <dbReference type="NCBI Taxonomy" id="412755"/>
    <lineage>
        <taxon>unclassified sequences</taxon>
        <taxon>metagenomes</taxon>
        <taxon>ecological metagenomes</taxon>
    </lineage>
</organism>